<dbReference type="InterPro" id="IPR027056">
    <property type="entry name" value="Gluconate_2DH_su3"/>
</dbReference>
<gene>
    <name evidence="1" type="ORF">GM920_05765</name>
</gene>
<proteinExistence type="predicted"/>
<sequence length="191" mass="21616">MNRRSYLKRIVVFGAVGVSSFSIFKWTELTRKVDPATLWSKKDMIAELAEIIIPETETPGAKSANVADYIVKVLLNCMDIKKQNKFCAGLDRVESYALDNYGKPFMNCTANEKQAVFEYIASHSGFSYRILNRINKKIFGESFYLTLRDLTIEGYCMSKPGATQGLAYDYIPGNFEACTILKPNQKSWATK</sequence>
<dbReference type="Pfam" id="PF13618">
    <property type="entry name" value="Gluconate_2-dh3"/>
    <property type="match status" value="1"/>
</dbReference>
<evidence type="ECO:0000313" key="1">
    <source>
        <dbReference type="EMBL" id="MBB2148414.1"/>
    </source>
</evidence>
<keyword evidence="2" id="KW-1185">Reference proteome</keyword>
<accession>A0ABR6ET31</accession>
<comment type="caution">
    <text evidence="1">The sequence shown here is derived from an EMBL/GenBank/DDBJ whole genome shotgun (WGS) entry which is preliminary data.</text>
</comment>
<evidence type="ECO:0008006" key="3">
    <source>
        <dbReference type="Google" id="ProtNLM"/>
    </source>
</evidence>
<reference evidence="1 2" key="1">
    <citation type="submission" date="2019-11" db="EMBL/GenBank/DDBJ databases">
        <title>Description of Pedobacter sp. LMG 31462T.</title>
        <authorList>
            <person name="Carlier A."/>
            <person name="Qi S."/>
            <person name="Vandamme P."/>
        </authorList>
    </citation>
    <scope>NUCLEOTIDE SEQUENCE [LARGE SCALE GENOMIC DNA]</scope>
    <source>
        <strain evidence="1 2">LMG 31462</strain>
    </source>
</reference>
<dbReference type="EMBL" id="WNXC01000001">
    <property type="protein sequence ID" value="MBB2148414.1"/>
    <property type="molecule type" value="Genomic_DNA"/>
</dbReference>
<protein>
    <recommendedName>
        <fullName evidence="3">Gluconate 2-dehydrogenase subunit 3 family protein</fullName>
    </recommendedName>
</protein>
<name>A0ABR6ET31_9SPHI</name>
<dbReference type="Proteomes" id="UP000636110">
    <property type="component" value="Unassembled WGS sequence"/>
</dbReference>
<dbReference type="RefSeq" id="WP_182954321.1">
    <property type="nucleotide sequence ID" value="NZ_WNXC01000001.1"/>
</dbReference>
<evidence type="ECO:0000313" key="2">
    <source>
        <dbReference type="Proteomes" id="UP000636110"/>
    </source>
</evidence>
<organism evidence="1 2">
    <name type="scientific">Pedobacter gandavensis</name>
    <dbReference type="NCBI Taxonomy" id="2679963"/>
    <lineage>
        <taxon>Bacteria</taxon>
        <taxon>Pseudomonadati</taxon>
        <taxon>Bacteroidota</taxon>
        <taxon>Sphingobacteriia</taxon>
        <taxon>Sphingobacteriales</taxon>
        <taxon>Sphingobacteriaceae</taxon>
        <taxon>Pedobacter</taxon>
    </lineage>
</organism>